<keyword evidence="1" id="KW-0560">Oxidoreductase</keyword>
<dbReference type="InterPro" id="IPR050411">
    <property type="entry name" value="AlphaKG_dependent_hydroxylases"/>
</dbReference>
<dbReference type="PANTHER" id="PTHR10696">
    <property type="entry name" value="GAMMA-BUTYROBETAINE HYDROXYLASE-RELATED"/>
    <property type="match status" value="1"/>
</dbReference>
<accession>A0AAE0MLJ1</accession>
<comment type="caution">
    <text evidence="3">The sequence shown here is derived from an EMBL/GenBank/DDBJ whole genome shotgun (WGS) entry which is preliminary data.</text>
</comment>
<dbReference type="PANTHER" id="PTHR10696:SF49">
    <property type="entry name" value="TAUD_TFDA-LIKE DOMAIN-CONTAINING PROTEIN"/>
    <property type="match status" value="1"/>
</dbReference>
<organism evidence="3 4">
    <name type="scientific">Cercophora scortea</name>
    <dbReference type="NCBI Taxonomy" id="314031"/>
    <lineage>
        <taxon>Eukaryota</taxon>
        <taxon>Fungi</taxon>
        <taxon>Dikarya</taxon>
        <taxon>Ascomycota</taxon>
        <taxon>Pezizomycotina</taxon>
        <taxon>Sordariomycetes</taxon>
        <taxon>Sordariomycetidae</taxon>
        <taxon>Sordariales</taxon>
        <taxon>Lasiosphaeriaceae</taxon>
        <taxon>Cercophora</taxon>
    </lineage>
</organism>
<dbReference type="InterPro" id="IPR042098">
    <property type="entry name" value="TauD-like_sf"/>
</dbReference>
<name>A0AAE0MLJ1_9PEZI</name>
<protein>
    <recommendedName>
        <fullName evidence="2">TauD/TfdA-like domain-containing protein</fullName>
    </recommendedName>
</protein>
<dbReference type="AlphaFoldDB" id="A0AAE0MLJ1"/>
<dbReference type="Pfam" id="PF02668">
    <property type="entry name" value="TauD"/>
    <property type="match status" value="1"/>
</dbReference>
<dbReference type="SUPFAM" id="SSF51197">
    <property type="entry name" value="Clavaminate synthase-like"/>
    <property type="match status" value="1"/>
</dbReference>
<gene>
    <name evidence="3" type="ORF">B0T19DRAFT_408662</name>
</gene>
<dbReference type="EMBL" id="JAUEPO010000001">
    <property type="protein sequence ID" value="KAK3336153.1"/>
    <property type="molecule type" value="Genomic_DNA"/>
</dbReference>
<reference evidence="3" key="1">
    <citation type="journal article" date="2023" name="Mol. Phylogenet. Evol.">
        <title>Genome-scale phylogeny and comparative genomics of the fungal order Sordariales.</title>
        <authorList>
            <person name="Hensen N."/>
            <person name="Bonometti L."/>
            <person name="Westerberg I."/>
            <person name="Brannstrom I.O."/>
            <person name="Guillou S."/>
            <person name="Cros-Aarteil S."/>
            <person name="Calhoun S."/>
            <person name="Haridas S."/>
            <person name="Kuo A."/>
            <person name="Mondo S."/>
            <person name="Pangilinan J."/>
            <person name="Riley R."/>
            <person name="LaButti K."/>
            <person name="Andreopoulos B."/>
            <person name="Lipzen A."/>
            <person name="Chen C."/>
            <person name="Yan M."/>
            <person name="Daum C."/>
            <person name="Ng V."/>
            <person name="Clum A."/>
            <person name="Steindorff A."/>
            <person name="Ohm R.A."/>
            <person name="Martin F."/>
            <person name="Silar P."/>
            <person name="Natvig D.O."/>
            <person name="Lalanne C."/>
            <person name="Gautier V."/>
            <person name="Ament-Velasquez S.L."/>
            <person name="Kruys A."/>
            <person name="Hutchinson M.I."/>
            <person name="Powell A.J."/>
            <person name="Barry K."/>
            <person name="Miller A.N."/>
            <person name="Grigoriev I.V."/>
            <person name="Debuchy R."/>
            <person name="Gladieux P."/>
            <person name="Hiltunen Thoren M."/>
            <person name="Johannesson H."/>
        </authorList>
    </citation>
    <scope>NUCLEOTIDE SEQUENCE</scope>
    <source>
        <strain evidence="3">SMH4131-1</strain>
    </source>
</reference>
<keyword evidence="4" id="KW-1185">Reference proteome</keyword>
<dbReference type="Proteomes" id="UP001286456">
    <property type="component" value="Unassembled WGS sequence"/>
</dbReference>
<dbReference type="InterPro" id="IPR003819">
    <property type="entry name" value="TauD/TfdA-like"/>
</dbReference>
<dbReference type="GO" id="GO:0016491">
    <property type="term" value="F:oxidoreductase activity"/>
    <property type="evidence" value="ECO:0007669"/>
    <property type="project" value="UniProtKB-KW"/>
</dbReference>
<dbReference type="Gene3D" id="3.60.130.10">
    <property type="entry name" value="Clavaminate synthase-like"/>
    <property type="match status" value="1"/>
</dbReference>
<reference evidence="3" key="2">
    <citation type="submission" date="2023-06" db="EMBL/GenBank/DDBJ databases">
        <authorList>
            <consortium name="Lawrence Berkeley National Laboratory"/>
            <person name="Haridas S."/>
            <person name="Hensen N."/>
            <person name="Bonometti L."/>
            <person name="Westerberg I."/>
            <person name="Brannstrom I.O."/>
            <person name="Guillou S."/>
            <person name="Cros-Aarteil S."/>
            <person name="Calhoun S."/>
            <person name="Kuo A."/>
            <person name="Mondo S."/>
            <person name="Pangilinan J."/>
            <person name="Riley R."/>
            <person name="Labutti K."/>
            <person name="Andreopoulos B."/>
            <person name="Lipzen A."/>
            <person name="Chen C."/>
            <person name="Yanf M."/>
            <person name="Daum C."/>
            <person name="Ng V."/>
            <person name="Clum A."/>
            <person name="Steindorff A."/>
            <person name="Ohm R."/>
            <person name="Martin F."/>
            <person name="Silar P."/>
            <person name="Natvig D."/>
            <person name="Lalanne C."/>
            <person name="Gautier V."/>
            <person name="Ament-Velasquez S.L."/>
            <person name="Kruys A."/>
            <person name="Hutchinson M.I."/>
            <person name="Powell A.J."/>
            <person name="Barry K."/>
            <person name="Miller A.N."/>
            <person name="Grigoriev I.V."/>
            <person name="Debuchy R."/>
            <person name="Gladieux P."/>
            <person name="Thoren M.H."/>
            <person name="Johannesson H."/>
        </authorList>
    </citation>
    <scope>NUCLEOTIDE SEQUENCE</scope>
    <source>
        <strain evidence="3">SMH4131-1</strain>
    </source>
</reference>
<sequence length="386" mass="42683">MSAVVTGPVVSVSAITRIAGDSGHGLAARAAADAPTLPAGFPLELDNNMAWTGSDFPDTAQYVLQLGADEVAEIKEAVEHYKSLDQDGDLVAPSNFPLPTLGKKLDALSRDVHLGKGFAVVRGIDPASFSVEDLTLVYLGVQSYIAEERGRQDKRGNMLVHIVADNSTKQMAEHHRHSNKSITFHNEEAGDIVSWLTRSTAAAGGKCIIASGYTIYNALAAKRPDIIRTLARGDWPFSLPQYHDRPIIFHENNRLIINFGRAALVGSEAHPRSKNLPALTSRQLEALDAIEAIAQATQMEIQTQAGDMHFINNLFVLHRREGFVDGEAPTEKRHLVRMRLRSAEHGWAIPTELRREWDSAFKKQGVKHWHLEPMPAFYFPLRRQPN</sequence>
<proteinExistence type="predicted"/>
<feature type="domain" description="TauD/TfdA-like" evidence="2">
    <location>
        <begin position="91"/>
        <end position="338"/>
    </location>
</feature>
<evidence type="ECO:0000259" key="2">
    <source>
        <dbReference type="Pfam" id="PF02668"/>
    </source>
</evidence>
<evidence type="ECO:0000313" key="4">
    <source>
        <dbReference type="Proteomes" id="UP001286456"/>
    </source>
</evidence>
<evidence type="ECO:0000256" key="1">
    <source>
        <dbReference type="ARBA" id="ARBA00023002"/>
    </source>
</evidence>
<evidence type="ECO:0000313" key="3">
    <source>
        <dbReference type="EMBL" id="KAK3336153.1"/>
    </source>
</evidence>